<keyword evidence="12" id="KW-0378">Hydrolase</keyword>
<keyword evidence="7 12" id="KW-0479">Metal-binding</keyword>
<dbReference type="InterPro" id="IPR002734">
    <property type="entry name" value="RibDG_C"/>
</dbReference>
<comment type="pathway">
    <text evidence="3 12">Cofactor biosynthesis; riboflavin biosynthesis; 5-amino-6-(D-ribitylamino)uracil from GTP: step 3/4.</text>
</comment>
<dbReference type="GO" id="GO:0009231">
    <property type="term" value="P:riboflavin biosynthetic process"/>
    <property type="evidence" value="ECO:0007669"/>
    <property type="project" value="UniProtKB-UniPathway"/>
</dbReference>
<protein>
    <recommendedName>
        <fullName evidence="12">Riboflavin biosynthesis protein RibD</fullName>
    </recommendedName>
    <domain>
        <recommendedName>
            <fullName evidence="12">Diaminohydroxyphosphoribosylaminopyrimidine deaminase</fullName>
            <shortName evidence="12">DRAP deaminase</shortName>
            <ecNumber evidence="12">3.5.4.26</ecNumber>
        </recommendedName>
        <alternativeName>
            <fullName evidence="12">Riboflavin-specific deaminase</fullName>
        </alternativeName>
    </domain>
    <domain>
        <recommendedName>
            <fullName evidence="12">5-amino-6-(5-phosphoribosylamino)uracil reductase</fullName>
            <ecNumber evidence="12">1.1.1.193</ecNumber>
        </recommendedName>
        <alternativeName>
            <fullName evidence="12">HTP reductase</fullName>
        </alternativeName>
    </domain>
</protein>
<evidence type="ECO:0000256" key="13">
    <source>
        <dbReference type="PIRSR" id="PIRSR006769-1"/>
    </source>
</evidence>
<dbReference type="CDD" id="cd01284">
    <property type="entry name" value="Riboflavin_deaminase-reductase"/>
    <property type="match status" value="1"/>
</dbReference>
<sequence>MTDSDYMMCALREAWSVKGFTAPNPAVGAVIVKDGTILARGATAPPGGDHAEVAALAKAGAASHGATMYVTLEPCSHWGRTPPCSDAIIRAGITRVVYAVEDPNPQVSGRGGAQLRAAGIAVTVGVGREEAQRINEDFFYSISSHKPWVSVKLALTLDGAIADSWGVSKWITGTEARQRVHELRGYHRAIAVGAKTLQADNPKLTVRHGGGTDPVRIVFSSTDEIDRASYFYRHSREVQSILVVNNSAYSAGISQKEGIHRWYTGCDDRREGIQRFLSLAWSEGIDSLFVEGGSGLVGSFLEARAVNRVYLFYAPQILGGGQKGLVLPPMPMNESLRLTNVTYTQYGEDLLLSGLLPRT</sequence>
<keyword evidence="10 12" id="KW-0560">Oxidoreductase</keyword>
<dbReference type="SUPFAM" id="SSF53927">
    <property type="entry name" value="Cytidine deaminase-like"/>
    <property type="match status" value="1"/>
</dbReference>
<organism evidence="17 18">
    <name type="scientific">Chitinivibrio alkaliphilus ACht1</name>
    <dbReference type="NCBI Taxonomy" id="1313304"/>
    <lineage>
        <taxon>Bacteria</taxon>
        <taxon>Pseudomonadati</taxon>
        <taxon>Fibrobacterota</taxon>
        <taxon>Chitinivibrionia</taxon>
        <taxon>Chitinivibrionales</taxon>
        <taxon>Chitinivibrionaceae</taxon>
        <taxon>Chitinivibrio</taxon>
    </lineage>
</organism>
<evidence type="ECO:0000256" key="12">
    <source>
        <dbReference type="PIRNR" id="PIRNR006769"/>
    </source>
</evidence>
<dbReference type="PROSITE" id="PS00903">
    <property type="entry name" value="CYT_DCMP_DEAMINASES_1"/>
    <property type="match status" value="1"/>
</dbReference>
<dbReference type="GO" id="GO:0008703">
    <property type="term" value="F:5-amino-6-(5-phosphoribosylamino)uracil reductase activity"/>
    <property type="evidence" value="ECO:0007669"/>
    <property type="project" value="UniProtKB-EC"/>
</dbReference>
<comment type="caution">
    <text evidence="17">The sequence shown here is derived from an EMBL/GenBank/DDBJ whole genome shotgun (WGS) entry which is preliminary data.</text>
</comment>
<dbReference type="InterPro" id="IPR016192">
    <property type="entry name" value="APOBEC/CMP_deaminase_Zn-bd"/>
</dbReference>
<feature type="binding site" evidence="14">
    <location>
        <position position="200"/>
    </location>
    <ligand>
        <name>NADP(+)</name>
        <dbReference type="ChEBI" id="CHEBI:58349"/>
    </ligand>
</feature>
<keyword evidence="8 12" id="KW-0862">Zinc</keyword>
<comment type="cofactor">
    <cofactor evidence="12 15">
        <name>Zn(2+)</name>
        <dbReference type="ChEBI" id="CHEBI:29105"/>
    </cofactor>
    <text evidence="12 15">Binds 1 zinc ion.</text>
</comment>
<comment type="catalytic activity">
    <reaction evidence="12">
        <text>5-amino-6-(5-phospho-D-ribitylamino)uracil + NADP(+) = 5-amino-6-(5-phospho-D-ribosylamino)uracil + NADPH + H(+)</text>
        <dbReference type="Rhea" id="RHEA:17845"/>
        <dbReference type="ChEBI" id="CHEBI:15378"/>
        <dbReference type="ChEBI" id="CHEBI:57783"/>
        <dbReference type="ChEBI" id="CHEBI:58349"/>
        <dbReference type="ChEBI" id="CHEBI:58421"/>
        <dbReference type="ChEBI" id="CHEBI:58453"/>
        <dbReference type="EC" id="1.1.1.193"/>
    </reaction>
</comment>
<dbReference type="PROSITE" id="PS51747">
    <property type="entry name" value="CYT_DCMP_DEAMINASES_2"/>
    <property type="match status" value="1"/>
</dbReference>
<evidence type="ECO:0000256" key="7">
    <source>
        <dbReference type="ARBA" id="ARBA00022723"/>
    </source>
</evidence>
<dbReference type="AlphaFoldDB" id="U7D8V9"/>
<evidence type="ECO:0000313" key="17">
    <source>
        <dbReference type="EMBL" id="ERP31542.1"/>
    </source>
</evidence>
<feature type="binding site" evidence="15">
    <location>
        <position position="84"/>
    </location>
    <ligand>
        <name>Zn(2+)</name>
        <dbReference type="ChEBI" id="CHEBI:29105"/>
        <note>catalytic</note>
    </ligand>
</feature>
<evidence type="ECO:0000256" key="14">
    <source>
        <dbReference type="PIRSR" id="PIRSR006769-2"/>
    </source>
</evidence>
<reference evidence="17 18" key="1">
    <citation type="journal article" date="2013" name="Environ. Microbiol.">
        <title>Genome analysis of Chitinivibrio alkaliphilus gen. nov., sp. nov., a novel extremely haloalkaliphilic anaerobic chitinolytic bacterium from the candidate phylum Termite Group 3.</title>
        <authorList>
            <person name="Sorokin D.Y."/>
            <person name="Gumerov V.M."/>
            <person name="Rakitin A.L."/>
            <person name="Beletsky A.V."/>
            <person name="Damste J.S."/>
            <person name="Muyzer G."/>
            <person name="Mardanov A.V."/>
            <person name="Ravin N.V."/>
        </authorList>
    </citation>
    <scope>NUCLEOTIDE SEQUENCE [LARGE SCALE GENOMIC DNA]</scope>
    <source>
        <strain evidence="17 18">ACht1</strain>
    </source>
</reference>
<evidence type="ECO:0000256" key="3">
    <source>
        <dbReference type="ARBA" id="ARBA00004910"/>
    </source>
</evidence>
<evidence type="ECO:0000256" key="15">
    <source>
        <dbReference type="PIRSR" id="PIRSR006769-3"/>
    </source>
</evidence>
<evidence type="ECO:0000256" key="2">
    <source>
        <dbReference type="ARBA" id="ARBA00004882"/>
    </source>
</evidence>
<dbReference type="PATRIC" id="fig|1313304.3.peg.1515"/>
<evidence type="ECO:0000256" key="9">
    <source>
        <dbReference type="ARBA" id="ARBA00022857"/>
    </source>
</evidence>
<dbReference type="Pfam" id="PF01872">
    <property type="entry name" value="RibD_C"/>
    <property type="match status" value="1"/>
</dbReference>
<feature type="binding site" evidence="14">
    <location>
        <position position="196"/>
    </location>
    <ligand>
        <name>NADP(+)</name>
        <dbReference type="ChEBI" id="CHEBI:58349"/>
    </ligand>
</feature>
<comment type="similarity">
    <text evidence="5 12">In the C-terminal section; belongs to the HTP reductase family.</text>
</comment>
<dbReference type="STRING" id="1313304.CALK_1587"/>
<evidence type="ECO:0000256" key="11">
    <source>
        <dbReference type="ARBA" id="ARBA00023268"/>
    </source>
</evidence>
<accession>U7D8V9</accession>
<dbReference type="Pfam" id="PF00383">
    <property type="entry name" value="dCMP_cyt_deam_1"/>
    <property type="match status" value="1"/>
</dbReference>
<dbReference type="eggNOG" id="COG0117">
    <property type="taxonomic scope" value="Bacteria"/>
</dbReference>
<feature type="binding site" evidence="14">
    <location>
        <position position="204"/>
    </location>
    <ligand>
        <name>substrate</name>
    </ligand>
</feature>
<dbReference type="EC" id="1.1.1.193" evidence="12"/>
<dbReference type="PANTHER" id="PTHR38011:SF7">
    <property type="entry name" value="2,5-DIAMINO-6-RIBOSYLAMINO-4(3H)-PYRIMIDINONE 5'-PHOSPHATE REDUCTASE"/>
    <property type="match status" value="1"/>
</dbReference>
<feature type="binding site" evidence="15">
    <location>
        <position position="75"/>
    </location>
    <ligand>
        <name>Zn(2+)</name>
        <dbReference type="ChEBI" id="CHEBI:29105"/>
        <note>catalytic</note>
    </ligand>
</feature>
<feature type="binding site" evidence="15">
    <location>
        <position position="50"/>
    </location>
    <ligand>
        <name>Zn(2+)</name>
        <dbReference type="ChEBI" id="CHEBI:29105"/>
        <note>catalytic</note>
    </ligand>
</feature>
<dbReference type="PANTHER" id="PTHR38011">
    <property type="entry name" value="DIHYDROFOLATE REDUCTASE FAMILY PROTEIN (AFU_ORTHOLOGUE AFUA_8G06820)"/>
    <property type="match status" value="1"/>
</dbReference>
<evidence type="ECO:0000313" key="18">
    <source>
        <dbReference type="Proteomes" id="UP000017148"/>
    </source>
</evidence>
<dbReference type="Gene3D" id="3.40.430.10">
    <property type="entry name" value="Dihydrofolate Reductase, subunit A"/>
    <property type="match status" value="1"/>
</dbReference>
<feature type="active site" description="Proton donor" evidence="13">
    <location>
        <position position="52"/>
    </location>
</feature>
<feature type="binding site" evidence="14">
    <location>
        <position position="184"/>
    </location>
    <ligand>
        <name>substrate</name>
    </ligand>
</feature>
<name>U7D8V9_9BACT</name>
<dbReference type="RefSeq" id="WP_022637040.1">
    <property type="nucleotide sequence ID" value="NZ_ASJR01000012.1"/>
</dbReference>
<dbReference type="EMBL" id="ASJR01000012">
    <property type="protein sequence ID" value="ERP31542.1"/>
    <property type="molecule type" value="Genomic_DNA"/>
</dbReference>
<feature type="domain" description="CMP/dCMP-type deaminase" evidence="16">
    <location>
        <begin position="1"/>
        <end position="123"/>
    </location>
</feature>
<dbReference type="PIRSF" id="PIRSF006769">
    <property type="entry name" value="RibD"/>
    <property type="match status" value="1"/>
</dbReference>
<dbReference type="EC" id="3.5.4.26" evidence="12"/>
<evidence type="ECO:0000256" key="10">
    <source>
        <dbReference type="ARBA" id="ARBA00023002"/>
    </source>
</evidence>
<keyword evidence="11" id="KW-0511">Multifunctional enzyme</keyword>
<dbReference type="SUPFAM" id="SSF53597">
    <property type="entry name" value="Dihydrofolate reductase-like"/>
    <property type="match status" value="1"/>
</dbReference>
<gene>
    <name evidence="17" type="ORF">CALK_1587</name>
</gene>
<comment type="catalytic activity">
    <reaction evidence="12">
        <text>2,5-diamino-6-hydroxy-4-(5-phosphoribosylamino)-pyrimidine + H2O + H(+) = 5-amino-6-(5-phospho-D-ribosylamino)uracil + NH4(+)</text>
        <dbReference type="Rhea" id="RHEA:21868"/>
        <dbReference type="ChEBI" id="CHEBI:15377"/>
        <dbReference type="ChEBI" id="CHEBI:15378"/>
        <dbReference type="ChEBI" id="CHEBI:28938"/>
        <dbReference type="ChEBI" id="CHEBI:58453"/>
        <dbReference type="ChEBI" id="CHEBI:58614"/>
        <dbReference type="EC" id="3.5.4.26"/>
    </reaction>
</comment>
<evidence type="ECO:0000256" key="6">
    <source>
        <dbReference type="ARBA" id="ARBA00022619"/>
    </source>
</evidence>
<dbReference type="InterPro" id="IPR016193">
    <property type="entry name" value="Cytidine_deaminase-like"/>
</dbReference>
<keyword evidence="9 12" id="KW-0521">NADP</keyword>
<feature type="binding site" evidence="14">
    <location>
        <position position="168"/>
    </location>
    <ligand>
        <name>substrate</name>
    </ligand>
</feature>
<dbReference type="GO" id="GO:0008270">
    <property type="term" value="F:zinc ion binding"/>
    <property type="evidence" value="ECO:0007669"/>
    <property type="project" value="InterPro"/>
</dbReference>
<dbReference type="InterPro" id="IPR002125">
    <property type="entry name" value="CMP_dCMP_dom"/>
</dbReference>
<dbReference type="InterPro" id="IPR004794">
    <property type="entry name" value="Eubact_RibD"/>
</dbReference>
<dbReference type="NCBIfam" id="TIGR00326">
    <property type="entry name" value="eubact_ribD"/>
    <property type="match status" value="1"/>
</dbReference>
<evidence type="ECO:0000256" key="8">
    <source>
        <dbReference type="ARBA" id="ARBA00022833"/>
    </source>
</evidence>
<keyword evidence="18" id="KW-1185">Reference proteome</keyword>
<dbReference type="GO" id="GO:0008835">
    <property type="term" value="F:diaminohydroxyphosphoribosylaminopyrimidine deaminase activity"/>
    <property type="evidence" value="ECO:0007669"/>
    <property type="project" value="UniProtKB-EC"/>
</dbReference>
<keyword evidence="6 12" id="KW-0686">Riboflavin biosynthesis</keyword>
<proteinExistence type="inferred from homology"/>
<feature type="binding site" evidence="14">
    <location>
        <position position="170"/>
    </location>
    <ligand>
        <name>NADP(+)</name>
        <dbReference type="ChEBI" id="CHEBI:58349"/>
    </ligand>
</feature>
<evidence type="ECO:0000256" key="4">
    <source>
        <dbReference type="ARBA" id="ARBA00005259"/>
    </source>
</evidence>
<comment type="pathway">
    <text evidence="2 12">Cofactor biosynthesis; riboflavin biosynthesis; 5-amino-6-(D-ribitylamino)uracil from GTP: step 2/4.</text>
</comment>
<dbReference type="Gene3D" id="3.40.140.10">
    <property type="entry name" value="Cytidine Deaminase, domain 2"/>
    <property type="match status" value="1"/>
</dbReference>
<dbReference type="OrthoDB" id="9800865at2"/>
<feature type="binding site" evidence="14">
    <location>
        <position position="221"/>
    </location>
    <ligand>
        <name>NADP(+)</name>
        <dbReference type="ChEBI" id="CHEBI:58349"/>
    </ligand>
</feature>
<comment type="function">
    <text evidence="1 12">Converts 2,5-diamino-6-(ribosylamino)-4(3h)-pyrimidinone 5'-phosphate into 5-amino-6-(ribosylamino)-2,4(1h,3h)-pyrimidinedione 5'-phosphate.</text>
</comment>
<feature type="binding site" evidence="14">
    <location>
        <position position="154"/>
    </location>
    <ligand>
        <name>NADP(+)</name>
        <dbReference type="ChEBI" id="CHEBI:58349"/>
    </ligand>
</feature>
<evidence type="ECO:0000256" key="5">
    <source>
        <dbReference type="ARBA" id="ARBA00007417"/>
    </source>
</evidence>
<feature type="binding site" evidence="14">
    <location>
        <position position="207"/>
    </location>
    <ligand>
        <name>substrate</name>
    </ligand>
</feature>
<feature type="binding site" evidence="14">
    <location>
        <position position="291"/>
    </location>
    <ligand>
        <name>substrate</name>
    </ligand>
</feature>
<dbReference type="eggNOG" id="COG1985">
    <property type="taxonomic scope" value="Bacteria"/>
</dbReference>
<evidence type="ECO:0000256" key="1">
    <source>
        <dbReference type="ARBA" id="ARBA00002151"/>
    </source>
</evidence>
<dbReference type="InterPro" id="IPR050765">
    <property type="entry name" value="Riboflavin_Biosynth_HTPR"/>
</dbReference>
<comment type="similarity">
    <text evidence="4 12">In the N-terminal section; belongs to the cytidine and deoxycytidylate deaminase family.</text>
</comment>
<feature type="binding site" evidence="14">
    <location>
        <begin position="293"/>
        <end position="299"/>
    </location>
    <ligand>
        <name>NADP(+)</name>
        <dbReference type="ChEBI" id="CHEBI:58349"/>
    </ligand>
</feature>
<evidence type="ECO:0000259" key="16">
    <source>
        <dbReference type="PROSITE" id="PS51747"/>
    </source>
</evidence>
<dbReference type="UniPathway" id="UPA00275">
    <property type="reaction ID" value="UER00401"/>
</dbReference>
<dbReference type="Proteomes" id="UP000017148">
    <property type="component" value="Unassembled WGS sequence"/>
</dbReference>
<dbReference type="InterPro" id="IPR024072">
    <property type="entry name" value="DHFR-like_dom_sf"/>
</dbReference>